<dbReference type="EMBL" id="BONI01000101">
    <property type="protein sequence ID" value="GIG10791.1"/>
    <property type="molecule type" value="Genomic_DNA"/>
</dbReference>
<feature type="domain" description="DUF397" evidence="1">
    <location>
        <begin position="8"/>
        <end position="57"/>
    </location>
</feature>
<dbReference type="Pfam" id="PF04149">
    <property type="entry name" value="DUF397"/>
    <property type="match status" value="1"/>
</dbReference>
<gene>
    <name evidence="2" type="ORF">Cco03nite_74910</name>
</gene>
<protein>
    <recommendedName>
        <fullName evidence="1">DUF397 domain-containing protein</fullName>
    </recommendedName>
</protein>
<proteinExistence type="predicted"/>
<reference evidence="2 3" key="1">
    <citation type="submission" date="2021-01" db="EMBL/GenBank/DDBJ databases">
        <title>Whole genome shotgun sequence of Catellatospora coxensis NBRC 107359.</title>
        <authorList>
            <person name="Komaki H."/>
            <person name="Tamura T."/>
        </authorList>
    </citation>
    <scope>NUCLEOTIDE SEQUENCE [LARGE SCALE GENOMIC DNA]</scope>
    <source>
        <strain evidence="2 3">NBRC 107359</strain>
    </source>
</reference>
<sequence>MSVVETTVWLKSKRCDSNACVEVALIGQVVAMRDSKDPDGPILRFTRQEWDAFTAGLHEGDFASV</sequence>
<dbReference type="RefSeq" id="WP_239167972.1">
    <property type="nucleotide sequence ID" value="NZ_BAAALC010000026.1"/>
</dbReference>
<dbReference type="AlphaFoldDB" id="A0A8J3L982"/>
<keyword evidence="3" id="KW-1185">Reference proteome</keyword>
<accession>A0A8J3L982</accession>
<dbReference type="InterPro" id="IPR007278">
    <property type="entry name" value="DUF397"/>
</dbReference>
<name>A0A8J3L982_9ACTN</name>
<organism evidence="2 3">
    <name type="scientific">Catellatospora coxensis</name>
    <dbReference type="NCBI Taxonomy" id="310354"/>
    <lineage>
        <taxon>Bacteria</taxon>
        <taxon>Bacillati</taxon>
        <taxon>Actinomycetota</taxon>
        <taxon>Actinomycetes</taxon>
        <taxon>Micromonosporales</taxon>
        <taxon>Micromonosporaceae</taxon>
        <taxon>Catellatospora</taxon>
    </lineage>
</organism>
<evidence type="ECO:0000259" key="1">
    <source>
        <dbReference type="Pfam" id="PF04149"/>
    </source>
</evidence>
<evidence type="ECO:0000313" key="3">
    <source>
        <dbReference type="Proteomes" id="UP000630887"/>
    </source>
</evidence>
<evidence type="ECO:0000313" key="2">
    <source>
        <dbReference type="EMBL" id="GIG10791.1"/>
    </source>
</evidence>
<dbReference type="Proteomes" id="UP000630887">
    <property type="component" value="Unassembled WGS sequence"/>
</dbReference>
<comment type="caution">
    <text evidence="2">The sequence shown here is derived from an EMBL/GenBank/DDBJ whole genome shotgun (WGS) entry which is preliminary data.</text>
</comment>